<dbReference type="EMBL" id="LR796136">
    <property type="protein sequence ID" value="CAB4120906.1"/>
    <property type="molecule type" value="Genomic_DNA"/>
</dbReference>
<name>A0A6J7VLN8_9CAUD</name>
<protein>
    <submittedName>
        <fullName evidence="3">Uncharacterized protein</fullName>
    </submittedName>
</protein>
<evidence type="ECO:0000313" key="2">
    <source>
        <dbReference type="EMBL" id="CAB4241357.1"/>
    </source>
</evidence>
<evidence type="ECO:0000313" key="3">
    <source>
        <dbReference type="EMBL" id="CAB5078970.1"/>
    </source>
</evidence>
<gene>
    <name evidence="3" type="ORF">UFOVP145_11</name>
    <name evidence="1" type="ORF">UFOVP4_4</name>
    <name evidence="2" type="ORF">UFOVP64_55</name>
</gene>
<proteinExistence type="predicted"/>
<organism evidence="3">
    <name type="scientific">uncultured Caudovirales phage</name>
    <dbReference type="NCBI Taxonomy" id="2100421"/>
    <lineage>
        <taxon>Viruses</taxon>
        <taxon>Duplodnaviria</taxon>
        <taxon>Heunggongvirae</taxon>
        <taxon>Uroviricota</taxon>
        <taxon>Caudoviricetes</taxon>
        <taxon>Peduoviridae</taxon>
        <taxon>Maltschvirus</taxon>
        <taxon>Maltschvirus maltsch</taxon>
    </lineage>
</organism>
<accession>A0A6J7VLN8</accession>
<dbReference type="EMBL" id="LR798189">
    <property type="protein sequence ID" value="CAB5078970.1"/>
    <property type="molecule type" value="Genomic_DNA"/>
</dbReference>
<sequence>MCDPISIAAALTVAGTAANYAGNKQAERASLSAFNTEQRIQKQKTAEQDLALDNSNNTTKKLLDPNAQADAVNARKEAFIAALNTRPAGQDYLPGQEGAPTIVADAAAKASADQRSYSEQQAGALANMQGFGDQMFGTNIAVGRNGQMIGQLGKDKFNSANVLDSELRAASYKGQDLRNIGTLAQQIGLSMLAGGAGSAASGAGGKILSSAMPRISSPIPIGAGFG</sequence>
<evidence type="ECO:0000313" key="1">
    <source>
        <dbReference type="EMBL" id="CAB4120906.1"/>
    </source>
</evidence>
<dbReference type="EMBL" id="LR797822">
    <property type="protein sequence ID" value="CAB4241357.1"/>
    <property type="molecule type" value="Genomic_DNA"/>
</dbReference>
<reference evidence="3" key="1">
    <citation type="submission" date="2020-05" db="EMBL/GenBank/DDBJ databases">
        <authorList>
            <person name="Chiriac C."/>
            <person name="Salcher M."/>
            <person name="Ghai R."/>
            <person name="Kavagutti S V."/>
        </authorList>
    </citation>
    <scope>NUCLEOTIDE SEQUENCE</scope>
</reference>